<dbReference type="Pfam" id="PF00296">
    <property type="entry name" value="Bac_luciferase"/>
    <property type="match status" value="1"/>
</dbReference>
<evidence type="ECO:0000256" key="2">
    <source>
        <dbReference type="ARBA" id="ARBA00022630"/>
    </source>
</evidence>
<dbReference type="SUPFAM" id="SSF51679">
    <property type="entry name" value="Bacterial luciferase-like"/>
    <property type="match status" value="1"/>
</dbReference>
<evidence type="ECO:0000256" key="4">
    <source>
        <dbReference type="ARBA" id="ARBA00023033"/>
    </source>
</evidence>
<sequence length="396" mass="43427">MLLPSKFGCFLSPLHPISESPQQLIQHDLELVSFTESLGFDEFWVGEHHSGGWGLISSPELFIAAASERSSRIKLATGVVSAPYHHPYMVAERATLLSHLTQGRFILGLGAGSVTGDMHMLGIQPSETRPMTAESVEVISELLNGVEVSRDSDWFTLNSGRVQLRPYGNRPPEIVVASAATPFGMKLAGRLGINALSHGAPAWGVIRPGADLGVAQLAKQWEAHESAAEANGHRVERSTWRVSFPVHVSTSKEKALDEIHDGWVYQRNELWKRTMGLPMSQASIADDKAFEATVQQGGIIAGSVDDCVHQIMELARDSGGFGTLLVTLQDWASRENQKKSLDLFGRFVIPRLTGQTQWQHDSRAWTETMKSQFQTLNSAGRGSNVSKEKSREATHV</sequence>
<evidence type="ECO:0000313" key="7">
    <source>
        <dbReference type="EMBL" id="MCP8999454.1"/>
    </source>
</evidence>
<proteinExistence type="inferred from homology"/>
<comment type="caution">
    <text evidence="7">The sequence shown here is derived from an EMBL/GenBank/DDBJ whole genome shotgun (WGS) entry which is preliminary data.</text>
</comment>
<dbReference type="PANTHER" id="PTHR30137:SF16">
    <property type="entry name" value="BLL0895 PROTEIN"/>
    <property type="match status" value="1"/>
</dbReference>
<dbReference type="InterPro" id="IPR050766">
    <property type="entry name" value="Bact_Lucif_Oxidored"/>
</dbReference>
<feature type="domain" description="Luciferase-like" evidence="6">
    <location>
        <begin position="6"/>
        <end position="317"/>
    </location>
</feature>
<dbReference type="InterPro" id="IPR036661">
    <property type="entry name" value="Luciferase-like_sf"/>
</dbReference>
<feature type="compositionally biased region" description="Polar residues" evidence="5">
    <location>
        <begin position="376"/>
        <end position="385"/>
    </location>
</feature>
<reference evidence="7 8" key="1">
    <citation type="submission" date="2022-06" db="EMBL/GenBank/DDBJ databases">
        <title>Pseudarthrobacter sp. strain RMG13 Genome sequencing and assembly.</title>
        <authorList>
            <person name="Kim I."/>
        </authorList>
    </citation>
    <scope>NUCLEOTIDE SEQUENCE [LARGE SCALE GENOMIC DNA]</scope>
    <source>
        <strain evidence="7 8">RMG13</strain>
    </source>
</reference>
<dbReference type="InterPro" id="IPR011251">
    <property type="entry name" value="Luciferase-like_dom"/>
</dbReference>
<keyword evidence="4" id="KW-0503">Monooxygenase</keyword>
<dbReference type="PANTHER" id="PTHR30137">
    <property type="entry name" value="LUCIFERASE-LIKE MONOOXYGENASE"/>
    <property type="match status" value="1"/>
</dbReference>
<accession>A0ABT1LLX8</accession>
<keyword evidence="8" id="KW-1185">Reference proteome</keyword>
<gene>
    <name evidence="7" type="ORF">NFC73_06865</name>
</gene>
<keyword evidence="3" id="KW-0560">Oxidoreductase</keyword>
<dbReference type="Gene3D" id="3.20.20.30">
    <property type="entry name" value="Luciferase-like domain"/>
    <property type="match status" value="1"/>
</dbReference>
<feature type="region of interest" description="Disordered" evidence="5">
    <location>
        <begin position="376"/>
        <end position="396"/>
    </location>
</feature>
<keyword evidence="2" id="KW-0285">Flavoprotein</keyword>
<evidence type="ECO:0000313" key="8">
    <source>
        <dbReference type="Proteomes" id="UP001524318"/>
    </source>
</evidence>
<evidence type="ECO:0000256" key="1">
    <source>
        <dbReference type="ARBA" id="ARBA00010426"/>
    </source>
</evidence>
<comment type="similarity">
    <text evidence="1">Belongs to the bacterial luciferase oxidoreductase family.</text>
</comment>
<dbReference type="RefSeq" id="WP_254748765.1">
    <property type="nucleotide sequence ID" value="NZ_JANCLV010000003.1"/>
</dbReference>
<protein>
    <submittedName>
        <fullName evidence="7">LLM class flavin-dependent oxidoreductase</fullName>
    </submittedName>
</protein>
<organism evidence="7 8">
    <name type="scientific">Pseudarthrobacter humi</name>
    <dbReference type="NCBI Taxonomy" id="2952523"/>
    <lineage>
        <taxon>Bacteria</taxon>
        <taxon>Bacillati</taxon>
        <taxon>Actinomycetota</taxon>
        <taxon>Actinomycetes</taxon>
        <taxon>Micrococcales</taxon>
        <taxon>Micrococcaceae</taxon>
        <taxon>Pseudarthrobacter</taxon>
    </lineage>
</organism>
<feature type="compositionally biased region" description="Basic and acidic residues" evidence="5">
    <location>
        <begin position="386"/>
        <end position="396"/>
    </location>
</feature>
<name>A0ABT1LLX8_9MICC</name>
<dbReference type="Proteomes" id="UP001524318">
    <property type="component" value="Unassembled WGS sequence"/>
</dbReference>
<evidence type="ECO:0000259" key="6">
    <source>
        <dbReference type="Pfam" id="PF00296"/>
    </source>
</evidence>
<dbReference type="EMBL" id="JANCLV010000003">
    <property type="protein sequence ID" value="MCP8999454.1"/>
    <property type="molecule type" value="Genomic_DNA"/>
</dbReference>
<evidence type="ECO:0000256" key="3">
    <source>
        <dbReference type="ARBA" id="ARBA00023002"/>
    </source>
</evidence>
<evidence type="ECO:0000256" key="5">
    <source>
        <dbReference type="SAM" id="MobiDB-lite"/>
    </source>
</evidence>